<accession>A0ABY2XBX4</accession>
<dbReference type="PANTHER" id="PTHR34109:SF1">
    <property type="entry name" value="VOC DOMAIN-CONTAINING PROTEIN"/>
    <property type="match status" value="1"/>
</dbReference>
<evidence type="ECO:0000259" key="1">
    <source>
        <dbReference type="PROSITE" id="PS51819"/>
    </source>
</evidence>
<dbReference type="Gene3D" id="3.30.720.110">
    <property type="match status" value="1"/>
</dbReference>
<dbReference type="Pfam" id="PF00903">
    <property type="entry name" value="Glyoxalase"/>
    <property type="match status" value="1"/>
</dbReference>
<dbReference type="Gene3D" id="3.30.720.120">
    <property type="match status" value="1"/>
</dbReference>
<dbReference type="EMBL" id="VCPC01000001">
    <property type="protein sequence ID" value="TMV14459.1"/>
    <property type="molecule type" value="Genomic_DNA"/>
</dbReference>
<dbReference type="InterPro" id="IPR004360">
    <property type="entry name" value="Glyas_Fos-R_dOase_dom"/>
</dbReference>
<protein>
    <submittedName>
        <fullName evidence="2">VOC family protein</fullName>
    </submittedName>
</protein>
<keyword evidence="3" id="KW-1185">Reference proteome</keyword>
<dbReference type="SUPFAM" id="SSF54593">
    <property type="entry name" value="Glyoxalase/Bleomycin resistance protein/Dihydroxybiphenyl dioxygenase"/>
    <property type="match status" value="1"/>
</dbReference>
<sequence length="147" mass="16085">MVREQTVTPYMCVRGAEAAIQFYKDVFGARELFRLTDPGDGRIGHAELVIGGAEIYIADEYPDFGALGPDAIGGTPVTLHLSVTDCDVACARAEAAGAIVLRRPADQFFGERTAQIQDPWGHRWFLAQWIEDVTPETMQARWNGSAG</sequence>
<dbReference type="InterPro" id="IPR029068">
    <property type="entry name" value="Glyas_Bleomycin-R_OHBP_Dase"/>
</dbReference>
<dbReference type="InterPro" id="IPR037523">
    <property type="entry name" value="VOC_core"/>
</dbReference>
<dbReference type="Proteomes" id="UP001191082">
    <property type="component" value="Unassembled WGS sequence"/>
</dbReference>
<name>A0ABY2XBX4_9RHOB</name>
<gene>
    <name evidence="2" type="ORF">FGK64_00255</name>
</gene>
<dbReference type="PANTHER" id="PTHR34109">
    <property type="entry name" value="BNAUNNG04460D PROTEIN-RELATED"/>
    <property type="match status" value="1"/>
</dbReference>
<dbReference type="PROSITE" id="PS51819">
    <property type="entry name" value="VOC"/>
    <property type="match status" value="1"/>
</dbReference>
<proteinExistence type="predicted"/>
<organism evidence="2 3">
    <name type="scientific">Arenibacterium halophilum</name>
    <dbReference type="NCBI Taxonomy" id="2583821"/>
    <lineage>
        <taxon>Bacteria</taxon>
        <taxon>Pseudomonadati</taxon>
        <taxon>Pseudomonadota</taxon>
        <taxon>Alphaproteobacteria</taxon>
        <taxon>Rhodobacterales</taxon>
        <taxon>Paracoccaceae</taxon>
        <taxon>Arenibacterium</taxon>
    </lineage>
</organism>
<dbReference type="CDD" id="cd07246">
    <property type="entry name" value="VOC_like"/>
    <property type="match status" value="1"/>
</dbReference>
<comment type="caution">
    <text evidence="2">The sequence shown here is derived from an EMBL/GenBank/DDBJ whole genome shotgun (WGS) entry which is preliminary data.</text>
</comment>
<feature type="domain" description="VOC" evidence="1">
    <location>
        <begin position="3"/>
        <end position="129"/>
    </location>
</feature>
<reference evidence="2 3" key="1">
    <citation type="submission" date="2019-05" db="EMBL/GenBank/DDBJ databases">
        <title>Marivita sp. nov. isolated from sea sediment.</title>
        <authorList>
            <person name="Kim W."/>
        </authorList>
    </citation>
    <scope>NUCLEOTIDE SEQUENCE [LARGE SCALE GENOMIC DNA]</scope>
    <source>
        <strain evidence="2 3">CAU 1492</strain>
    </source>
</reference>
<evidence type="ECO:0000313" key="3">
    <source>
        <dbReference type="Proteomes" id="UP001191082"/>
    </source>
</evidence>
<evidence type="ECO:0000313" key="2">
    <source>
        <dbReference type="EMBL" id="TMV14459.1"/>
    </source>
</evidence>
<dbReference type="RefSeq" id="WP_138861812.1">
    <property type="nucleotide sequence ID" value="NZ_VCPC01000001.1"/>
</dbReference>